<sequence>MEKPIVKIYHAVDETGDSYMRMEKAGIKVDWQRGVWDSNEKDRHEEEIIFDADTVVGVGVANRTIQITRKSLESAPQLRMIAKYTNGYDNVQVDAASELGIIVVHSPTESNWGGVAEGTMAYILCLLKKVREKDRAVKSGNWRDP</sequence>
<keyword evidence="2" id="KW-0560">Oxidoreductase</keyword>
<reference evidence="5" key="1">
    <citation type="submission" date="2018-05" db="EMBL/GenBank/DDBJ databases">
        <authorList>
            <person name="Lanie J.A."/>
            <person name="Ng W.-L."/>
            <person name="Kazmierczak K.M."/>
            <person name="Andrzejewski T.M."/>
            <person name="Davidsen T.M."/>
            <person name="Wayne K.J."/>
            <person name="Tettelin H."/>
            <person name="Glass J.I."/>
            <person name="Rusch D."/>
            <person name="Podicherti R."/>
            <person name="Tsui H.-C.T."/>
            <person name="Winkler M.E."/>
        </authorList>
    </citation>
    <scope>NUCLEOTIDE SEQUENCE</scope>
</reference>
<dbReference type="PANTHER" id="PTHR43761:SF1">
    <property type="entry name" value="D-ISOMER SPECIFIC 2-HYDROXYACID DEHYDROGENASE CATALYTIC DOMAIN-CONTAINING PROTEIN-RELATED"/>
    <property type="match status" value="1"/>
</dbReference>
<proteinExistence type="inferred from homology"/>
<protein>
    <recommendedName>
        <fullName evidence="4">D-isomer specific 2-hydroxyacid dehydrogenase catalytic domain-containing protein</fullName>
    </recommendedName>
</protein>
<gene>
    <name evidence="5" type="ORF">METZ01_LOCUS263378</name>
</gene>
<dbReference type="PANTHER" id="PTHR43761">
    <property type="entry name" value="D-ISOMER SPECIFIC 2-HYDROXYACID DEHYDROGENASE FAMILY PROTEIN (AFU_ORTHOLOGUE AFUA_1G13630)"/>
    <property type="match status" value="1"/>
</dbReference>
<feature type="domain" description="D-isomer specific 2-hydroxyacid dehydrogenase catalytic" evidence="4">
    <location>
        <begin position="42"/>
        <end position="110"/>
    </location>
</feature>
<evidence type="ECO:0000259" key="4">
    <source>
        <dbReference type="Pfam" id="PF00389"/>
    </source>
</evidence>
<dbReference type="GO" id="GO:0051287">
    <property type="term" value="F:NAD binding"/>
    <property type="evidence" value="ECO:0007669"/>
    <property type="project" value="InterPro"/>
</dbReference>
<dbReference type="Gene3D" id="3.40.50.720">
    <property type="entry name" value="NAD(P)-binding Rossmann-like Domain"/>
    <property type="match status" value="1"/>
</dbReference>
<accession>A0A382JDZ9</accession>
<evidence type="ECO:0000256" key="1">
    <source>
        <dbReference type="ARBA" id="ARBA00005854"/>
    </source>
</evidence>
<dbReference type="EMBL" id="UINC01073835">
    <property type="protein sequence ID" value="SVC10524.1"/>
    <property type="molecule type" value="Genomic_DNA"/>
</dbReference>
<name>A0A382JDZ9_9ZZZZ</name>
<dbReference type="SUPFAM" id="SSF52283">
    <property type="entry name" value="Formate/glycerate dehydrogenase catalytic domain-like"/>
    <property type="match status" value="1"/>
</dbReference>
<dbReference type="GO" id="GO:0016616">
    <property type="term" value="F:oxidoreductase activity, acting on the CH-OH group of donors, NAD or NADP as acceptor"/>
    <property type="evidence" value="ECO:0007669"/>
    <property type="project" value="InterPro"/>
</dbReference>
<evidence type="ECO:0000256" key="2">
    <source>
        <dbReference type="ARBA" id="ARBA00023002"/>
    </source>
</evidence>
<comment type="similarity">
    <text evidence="1">Belongs to the D-isomer specific 2-hydroxyacid dehydrogenase family.</text>
</comment>
<feature type="non-terminal residue" evidence="5">
    <location>
        <position position="145"/>
    </location>
</feature>
<dbReference type="InterPro" id="IPR050418">
    <property type="entry name" value="D-iso_2-hydroxyacid_DH_PdxB"/>
</dbReference>
<dbReference type="Pfam" id="PF00389">
    <property type="entry name" value="2-Hacid_dh"/>
    <property type="match status" value="1"/>
</dbReference>
<dbReference type="AlphaFoldDB" id="A0A382JDZ9"/>
<keyword evidence="3" id="KW-0520">NAD</keyword>
<evidence type="ECO:0000313" key="5">
    <source>
        <dbReference type="EMBL" id="SVC10524.1"/>
    </source>
</evidence>
<evidence type="ECO:0000256" key="3">
    <source>
        <dbReference type="ARBA" id="ARBA00023027"/>
    </source>
</evidence>
<dbReference type="InterPro" id="IPR006139">
    <property type="entry name" value="D-isomer_2_OHA_DH_cat_dom"/>
</dbReference>
<organism evidence="5">
    <name type="scientific">marine metagenome</name>
    <dbReference type="NCBI Taxonomy" id="408172"/>
    <lineage>
        <taxon>unclassified sequences</taxon>
        <taxon>metagenomes</taxon>
        <taxon>ecological metagenomes</taxon>
    </lineage>
</organism>